<dbReference type="Pfam" id="PF01074">
    <property type="entry name" value="Glyco_hydro_38N"/>
    <property type="match status" value="1"/>
</dbReference>
<evidence type="ECO:0000259" key="1">
    <source>
        <dbReference type="Pfam" id="PF01074"/>
    </source>
</evidence>
<dbReference type="PANTHER" id="PTHR11607">
    <property type="entry name" value="ALPHA-MANNOSIDASE"/>
    <property type="match status" value="1"/>
</dbReference>
<sequence>MGESPRQFLNCGVIWNSVILVPHSHNDPGWLKTYESYFHYHSRNILNNMAEKLKALPNMTFIWSEISFFAQWWESAHPNKKHTVRKLLDEGRLEITTGGWVMTDEATTHLYGMLDQLIEGFLRFPSDHCRNRS</sequence>
<dbReference type="PANTHER" id="PTHR11607:SF70">
    <property type="entry name" value="ALPHA-MANNOSIDASE"/>
    <property type="match status" value="1"/>
</dbReference>
<dbReference type="InterPro" id="IPR000602">
    <property type="entry name" value="Glyco_hydro_38_N"/>
</dbReference>
<dbReference type="GO" id="GO:0004559">
    <property type="term" value="F:alpha-mannosidase activity"/>
    <property type="evidence" value="ECO:0007669"/>
    <property type="project" value="InterPro"/>
</dbReference>
<dbReference type="Gene3D" id="3.20.110.10">
    <property type="entry name" value="Glycoside hydrolase 38, N terminal domain"/>
    <property type="match status" value="1"/>
</dbReference>
<comment type="caution">
    <text evidence="2">The sequence shown here is derived from an EMBL/GenBank/DDBJ whole genome shotgun (WGS) entry which is preliminary data.</text>
</comment>
<evidence type="ECO:0000313" key="2">
    <source>
        <dbReference type="EMBL" id="KAL0277322.1"/>
    </source>
</evidence>
<proteinExistence type="predicted"/>
<dbReference type="GO" id="GO:0000139">
    <property type="term" value="C:Golgi membrane"/>
    <property type="evidence" value="ECO:0007669"/>
    <property type="project" value="TreeGrafter"/>
</dbReference>
<dbReference type="GO" id="GO:0006013">
    <property type="term" value="P:mannose metabolic process"/>
    <property type="evidence" value="ECO:0007669"/>
    <property type="project" value="InterPro"/>
</dbReference>
<dbReference type="EMBL" id="JARGDH010000002">
    <property type="protein sequence ID" value="KAL0277322.1"/>
    <property type="molecule type" value="Genomic_DNA"/>
</dbReference>
<dbReference type="InterPro" id="IPR011330">
    <property type="entry name" value="Glyco_hydro/deAcase_b/a-brl"/>
</dbReference>
<dbReference type="InterPro" id="IPR027291">
    <property type="entry name" value="Glyco_hydro_38_N_sf"/>
</dbReference>
<dbReference type="GO" id="GO:0006491">
    <property type="term" value="P:N-glycan processing"/>
    <property type="evidence" value="ECO:0007669"/>
    <property type="project" value="TreeGrafter"/>
</dbReference>
<name>A0AAW2I5D2_9NEOP</name>
<reference evidence="2" key="1">
    <citation type="journal article" date="2024" name="Gigascience">
        <title>Chromosome-level genome of the poultry shaft louse Menopon gallinae provides insight into the host-switching and adaptive evolution of parasitic lice.</title>
        <authorList>
            <person name="Xu Y."/>
            <person name="Ma L."/>
            <person name="Liu S."/>
            <person name="Liang Y."/>
            <person name="Liu Q."/>
            <person name="He Z."/>
            <person name="Tian L."/>
            <person name="Duan Y."/>
            <person name="Cai W."/>
            <person name="Li H."/>
            <person name="Song F."/>
        </authorList>
    </citation>
    <scope>NUCLEOTIDE SEQUENCE</scope>
    <source>
        <strain evidence="2">Cailab_2023a</strain>
    </source>
</reference>
<gene>
    <name evidence="2" type="ORF">PYX00_004660</name>
</gene>
<feature type="domain" description="Glycoside hydrolase family 38 N-terminal" evidence="1">
    <location>
        <begin position="18"/>
        <end position="121"/>
    </location>
</feature>
<dbReference type="AlphaFoldDB" id="A0AAW2I5D2"/>
<dbReference type="InterPro" id="IPR050843">
    <property type="entry name" value="Glycosyl_Hydrlase_38"/>
</dbReference>
<organism evidence="2">
    <name type="scientific">Menopon gallinae</name>
    <name type="common">poultry shaft louse</name>
    <dbReference type="NCBI Taxonomy" id="328185"/>
    <lineage>
        <taxon>Eukaryota</taxon>
        <taxon>Metazoa</taxon>
        <taxon>Ecdysozoa</taxon>
        <taxon>Arthropoda</taxon>
        <taxon>Hexapoda</taxon>
        <taxon>Insecta</taxon>
        <taxon>Pterygota</taxon>
        <taxon>Neoptera</taxon>
        <taxon>Paraneoptera</taxon>
        <taxon>Psocodea</taxon>
        <taxon>Troctomorpha</taxon>
        <taxon>Phthiraptera</taxon>
        <taxon>Amblycera</taxon>
        <taxon>Menoponidae</taxon>
        <taxon>Menopon</taxon>
    </lineage>
</organism>
<dbReference type="SUPFAM" id="SSF88713">
    <property type="entry name" value="Glycoside hydrolase/deacetylase"/>
    <property type="match status" value="1"/>
</dbReference>
<accession>A0AAW2I5D2</accession>
<protein>
    <recommendedName>
        <fullName evidence="1">Glycoside hydrolase family 38 N-terminal domain-containing protein</fullName>
    </recommendedName>
</protein>